<dbReference type="GO" id="GO:0009236">
    <property type="term" value="P:cobalamin biosynthetic process"/>
    <property type="evidence" value="ECO:0007669"/>
    <property type="project" value="UniProtKB-UniRule"/>
</dbReference>
<dbReference type="PANTHER" id="PTHR41248:SF1">
    <property type="entry name" value="NORD PROTEIN"/>
    <property type="match status" value="1"/>
</dbReference>
<dbReference type="PIRSF" id="PIRSF031715">
    <property type="entry name" value="Cob_chel_CobT"/>
    <property type="match status" value="1"/>
</dbReference>
<gene>
    <name evidence="4" type="primary">cobT_1</name>
    <name evidence="4" type="ORF">ANI02nite_00480</name>
</gene>
<dbReference type="STRING" id="1120919.GCA_000429165_00049"/>
<keyword evidence="5" id="KW-1185">Reference proteome</keyword>
<comment type="caution">
    <text evidence="4">The sequence shown here is derived from an EMBL/GenBank/DDBJ whole genome shotgun (WGS) entry which is preliminary data.</text>
</comment>
<dbReference type="EMBL" id="BJYF01000001">
    <property type="protein sequence ID" value="GEN58164.1"/>
    <property type="molecule type" value="Genomic_DNA"/>
</dbReference>
<dbReference type="AlphaFoldDB" id="A0A511X5F2"/>
<evidence type="ECO:0000256" key="2">
    <source>
        <dbReference type="SAM" id="MobiDB-lite"/>
    </source>
</evidence>
<dbReference type="EC" id="6.6.1.2" evidence="1"/>
<sequence length="630" mass="69244">MAEQRPPRNSTPDANDHVETFRRATVGALRAIGGRANTEVSFHSGAIPIGGLDQEAPVRLPMPSRHFDRDEAARIRGMADAQALRLRHHDAELHLSRQPQEQSARSVYDALEQARVETLGSRHMLGVAANLAVRMDQELRDAGVERMASKDDMPPSLALGLLAREKLSGQPVPASARDLVDAWRESLPDVARQALDGLAAVQEDQEAYARASRQLMAACSLIEADAETPEISNDPDGDESGTQDEAEEPPPAPEDEPTPSDIEEQGGLEPQLMEGTGEAGEPDETSEGEAGDADGAGDPAGPSEPTNTPPGDTARGYHAFTTQFDEEIAAEDLCDGEELGRLRQQLDLQLASLHGVISRLANKLQRKLMAQQTRAWEFDLEEGILDAGRLSRIVVNPMLSLSYKRERETEFRDTTVTLLIDNSGSMRGRPISVAAMCGDIMARTLERCGVKVEILGFTTRAWKGGQSREKWTAEGKPKNPGRLNDLRHIIYKAADMPWRRARRNLGLMLREGLLKENIDGEALFWAWRRLKVRPEQRKILMVISDGAPVDDSTLSVNAGSYLEDHLRETIAMIEGRSGVELIAIGIGHDVTRYYRRAVTITDAEQLGGTMMKKLSELFDEDRGPSRSRAA</sequence>
<organism evidence="4 5">
    <name type="scientific">Acetobacter nitrogenifigens DSM 23921 = NBRC 105050</name>
    <dbReference type="NCBI Taxonomy" id="1120919"/>
    <lineage>
        <taxon>Bacteria</taxon>
        <taxon>Pseudomonadati</taxon>
        <taxon>Pseudomonadota</taxon>
        <taxon>Alphaproteobacteria</taxon>
        <taxon>Acetobacterales</taxon>
        <taxon>Acetobacteraceae</taxon>
        <taxon>Acetobacter</taxon>
    </lineage>
</organism>
<feature type="region of interest" description="Disordered" evidence="2">
    <location>
        <begin position="226"/>
        <end position="316"/>
    </location>
</feature>
<dbReference type="InterPro" id="IPR002035">
    <property type="entry name" value="VWF_A"/>
</dbReference>
<dbReference type="Proteomes" id="UP000321635">
    <property type="component" value="Unassembled WGS sequence"/>
</dbReference>
<dbReference type="NCBIfam" id="TIGR01651">
    <property type="entry name" value="CobT"/>
    <property type="match status" value="1"/>
</dbReference>
<protein>
    <recommendedName>
        <fullName evidence="1">Cobaltochelatase subunit CobT</fullName>
        <ecNumber evidence="1">6.6.1.2</ecNumber>
    </recommendedName>
</protein>
<dbReference type="Pfam" id="PF06213">
    <property type="entry name" value="CobT"/>
    <property type="match status" value="1"/>
</dbReference>
<reference evidence="4 5" key="1">
    <citation type="submission" date="2019-07" db="EMBL/GenBank/DDBJ databases">
        <title>Whole genome shotgun sequence of Acetobacter nitrogenifigens NBRC 105050.</title>
        <authorList>
            <person name="Hosoyama A."/>
            <person name="Uohara A."/>
            <person name="Ohji S."/>
            <person name="Ichikawa N."/>
        </authorList>
    </citation>
    <scope>NUCLEOTIDE SEQUENCE [LARGE SCALE GENOMIC DNA]</scope>
    <source>
        <strain evidence="4 5">NBRC 105050</strain>
    </source>
</reference>
<feature type="compositionally biased region" description="Low complexity" evidence="2">
    <location>
        <begin position="296"/>
        <end position="305"/>
    </location>
</feature>
<feature type="compositionally biased region" description="Acidic residues" evidence="2">
    <location>
        <begin position="226"/>
        <end position="266"/>
    </location>
</feature>
<dbReference type="InterPro" id="IPR051928">
    <property type="entry name" value="NorD/CobT"/>
</dbReference>
<dbReference type="SMART" id="SM00327">
    <property type="entry name" value="VWA"/>
    <property type="match status" value="1"/>
</dbReference>
<evidence type="ECO:0000256" key="1">
    <source>
        <dbReference type="NCBIfam" id="TIGR01651"/>
    </source>
</evidence>
<dbReference type="InterPro" id="IPR036465">
    <property type="entry name" value="vWFA_dom_sf"/>
</dbReference>
<dbReference type="Pfam" id="PF11775">
    <property type="entry name" value="CobT_C"/>
    <property type="match status" value="1"/>
</dbReference>
<feature type="compositionally biased region" description="Acidic residues" evidence="2">
    <location>
        <begin position="280"/>
        <end position="292"/>
    </location>
</feature>
<evidence type="ECO:0000313" key="4">
    <source>
        <dbReference type="EMBL" id="GEN58164.1"/>
    </source>
</evidence>
<accession>A0A511X5F2</accession>
<dbReference type="OrthoDB" id="9764783at2"/>
<dbReference type="GO" id="GO:0051116">
    <property type="term" value="F:cobaltochelatase activity"/>
    <property type="evidence" value="ECO:0007669"/>
    <property type="project" value="UniProtKB-UniRule"/>
</dbReference>
<name>A0A511X5F2_9PROT</name>
<dbReference type="InterPro" id="IPR025861">
    <property type="entry name" value="CobT_VWA_dom"/>
</dbReference>
<dbReference type="RefSeq" id="WP_026396360.1">
    <property type="nucleotide sequence ID" value="NZ_AUBI01000001.1"/>
</dbReference>
<dbReference type="InterPro" id="IPR006538">
    <property type="entry name" value="CobT"/>
</dbReference>
<dbReference type="Gene3D" id="3.40.50.410">
    <property type="entry name" value="von Willebrand factor, type A domain"/>
    <property type="match status" value="1"/>
</dbReference>
<dbReference type="CDD" id="cd01454">
    <property type="entry name" value="vWA_norD_type"/>
    <property type="match status" value="1"/>
</dbReference>
<evidence type="ECO:0000313" key="5">
    <source>
        <dbReference type="Proteomes" id="UP000321635"/>
    </source>
</evidence>
<feature type="domain" description="VWFA" evidence="3">
    <location>
        <begin position="415"/>
        <end position="630"/>
    </location>
</feature>
<evidence type="ECO:0000259" key="3">
    <source>
        <dbReference type="PROSITE" id="PS50234"/>
    </source>
</evidence>
<dbReference type="PROSITE" id="PS50234">
    <property type="entry name" value="VWFA"/>
    <property type="match status" value="1"/>
</dbReference>
<dbReference type="SUPFAM" id="SSF53300">
    <property type="entry name" value="vWA-like"/>
    <property type="match status" value="1"/>
</dbReference>
<proteinExistence type="predicted"/>
<dbReference type="PANTHER" id="PTHR41248">
    <property type="entry name" value="NORD PROTEIN"/>
    <property type="match status" value="1"/>
</dbReference>